<evidence type="ECO:0000313" key="3">
    <source>
        <dbReference type="Proteomes" id="UP000042527"/>
    </source>
</evidence>
<dbReference type="Pfam" id="PF14486">
    <property type="entry name" value="DUF4432"/>
    <property type="match status" value="1"/>
</dbReference>
<reference evidence="3" key="2">
    <citation type="submission" date="2015-01" db="EMBL/GenBank/DDBJ databases">
        <authorList>
            <person name="Manzoor Shahid"/>
            <person name="Zubair Saima"/>
        </authorList>
    </citation>
    <scope>NUCLEOTIDE SEQUENCE [LARGE SCALE GENOMIC DNA]</scope>
    <source>
        <strain evidence="3">V1</strain>
    </source>
</reference>
<dbReference type="InterPro" id="IPR027839">
    <property type="entry name" value="DUF4432"/>
</dbReference>
<dbReference type="GeneID" id="57754610"/>
<keyword evidence="3" id="KW-1185">Reference proteome</keyword>
<dbReference type="AlphaFoldDB" id="A0A0B7GT34"/>
<sequence length="357" mass="40373">MMNFNCKSKNELLRYTGALDQIAGIKRYTFNSGMEKGIAAIEVRNGSGLNFTVLESKNMDIYQMEYKGINLGFYYKNRMVAPERFVAVENEFLAYAGGGMMYTTGLQNSGPANTDEGLYQPLHGRIHAMSADNIFAEAAYDESGIFRIKVGGRTRESRLFGHNLTLARTISTEMDSNTIEIKDLIENETCRDTFFSLMYHFNFGYPFLDEDTEIILPPKTQTATRTESSKKYFAERYRMSKPIDNFEEHLYYHDIPADTNGMSHILVVNKKLTLAVHIQFNKNVLPFMGEWKSMGSGDYALGILPATNLLRGRQEEKAARTLTSIPAFSSVAAHLLFTVLDSDTEIEKLAKTIQAMF</sequence>
<evidence type="ECO:0000313" key="4">
    <source>
        <dbReference type="Proteomes" id="UP000323594"/>
    </source>
</evidence>
<organism evidence="1 3">
    <name type="scientific">Treponema phagedenis</name>
    <dbReference type="NCBI Taxonomy" id="162"/>
    <lineage>
        <taxon>Bacteria</taxon>
        <taxon>Pseudomonadati</taxon>
        <taxon>Spirochaetota</taxon>
        <taxon>Spirochaetia</taxon>
        <taxon>Spirochaetales</taxon>
        <taxon>Treponemataceae</taxon>
        <taxon>Treponema</taxon>
    </lineage>
</organism>
<reference evidence="2 4" key="3">
    <citation type="submission" date="2019-08" db="EMBL/GenBank/DDBJ databases">
        <authorList>
            <person name="Kuhnert P."/>
        </authorList>
    </citation>
    <scope>NUCLEOTIDE SEQUENCE [LARGE SCALE GENOMIC DNA]</scope>
    <source>
        <strain evidence="2 4">B36.5</strain>
    </source>
</reference>
<dbReference type="Proteomes" id="UP000042527">
    <property type="component" value="Unassembled WGS sequence"/>
</dbReference>
<name>A0A0B7GT34_TREPH</name>
<dbReference type="EMBL" id="CP042817">
    <property type="protein sequence ID" value="QEJ99501.1"/>
    <property type="molecule type" value="Genomic_DNA"/>
</dbReference>
<proteinExistence type="predicted"/>
<accession>A0A0B7GT34</accession>
<dbReference type="RefSeq" id="WP_024752783.1">
    <property type="nucleotide sequence ID" value="NZ_CDNC01000014.1"/>
</dbReference>
<evidence type="ECO:0000313" key="2">
    <source>
        <dbReference type="EMBL" id="QEJ99501.1"/>
    </source>
</evidence>
<dbReference type="Gene3D" id="2.70.98.10">
    <property type="match status" value="1"/>
</dbReference>
<reference evidence="1" key="1">
    <citation type="submission" date="2015-01" db="EMBL/GenBank/DDBJ databases">
        <authorList>
            <person name="Xiang T."/>
            <person name="Song Y."/>
            <person name="Huang L."/>
            <person name="Wang B."/>
            <person name="Wu P."/>
        </authorList>
    </citation>
    <scope>NUCLEOTIDE SEQUENCE [LARGE SCALE GENOMIC DNA]</scope>
    <source>
        <strain evidence="1">V1</strain>
    </source>
</reference>
<protein>
    <submittedName>
        <fullName evidence="2">DUF4432 family protein</fullName>
    </submittedName>
</protein>
<dbReference type="Proteomes" id="UP000323594">
    <property type="component" value="Chromosome"/>
</dbReference>
<dbReference type="EMBL" id="CDNC01000014">
    <property type="protein sequence ID" value="CEM61804.1"/>
    <property type="molecule type" value="Genomic_DNA"/>
</dbReference>
<evidence type="ECO:0000313" key="1">
    <source>
        <dbReference type="EMBL" id="CEM61804.1"/>
    </source>
</evidence>
<dbReference type="OrthoDB" id="9791280at2"/>
<dbReference type="CDD" id="cd09023">
    <property type="entry name" value="Aldose_epim_Ec_c4013"/>
    <property type="match status" value="1"/>
</dbReference>
<dbReference type="InterPro" id="IPR014718">
    <property type="entry name" value="GH-type_carb-bd"/>
</dbReference>
<gene>
    <name evidence="2" type="ORF">FUT82_16885</name>
    <name evidence="1" type="ORF">TPHV1_210037</name>
</gene>
<dbReference type="GO" id="GO:0030246">
    <property type="term" value="F:carbohydrate binding"/>
    <property type="evidence" value="ECO:0007669"/>
    <property type="project" value="InterPro"/>
</dbReference>